<keyword evidence="1" id="KW-0472">Membrane</keyword>
<gene>
    <name evidence="2" type="ORF">S01H4_07057</name>
</gene>
<reference evidence="2" key="1">
    <citation type="journal article" date="2014" name="Front. Microbiol.">
        <title>High frequency of phylogenetically diverse reductive dehalogenase-homologous genes in deep subseafloor sedimentary metagenomes.</title>
        <authorList>
            <person name="Kawai M."/>
            <person name="Futagami T."/>
            <person name="Toyoda A."/>
            <person name="Takaki Y."/>
            <person name="Nishi S."/>
            <person name="Hori S."/>
            <person name="Arai W."/>
            <person name="Tsubouchi T."/>
            <person name="Morono Y."/>
            <person name="Uchiyama I."/>
            <person name="Ito T."/>
            <person name="Fujiyama A."/>
            <person name="Inagaki F."/>
            <person name="Takami H."/>
        </authorList>
    </citation>
    <scope>NUCLEOTIDE SEQUENCE</scope>
    <source>
        <strain evidence="2">Expedition CK06-06</strain>
    </source>
</reference>
<name>X0ZLC0_9ZZZZ</name>
<proteinExistence type="predicted"/>
<keyword evidence="1" id="KW-1133">Transmembrane helix</keyword>
<comment type="caution">
    <text evidence="2">The sequence shown here is derived from an EMBL/GenBank/DDBJ whole genome shotgun (WGS) entry which is preliminary data.</text>
</comment>
<feature type="transmembrane region" description="Helical" evidence="1">
    <location>
        <begin position="26"/>
        <end position="44"/>
    </location>
</feature>
<keyword evidence="1" id="KW-0812">Transmembrane</keyword>
<evidence type="ECO:0000256" key="1">
    <source>
        <dbReference type="SAM" id="Phobius"/>
    </source>
</evidence>
<feature type="non-terminal residue" evidence="2">
    <location>
        <position position="1"/>
    </location>
</feature>
<evidence type="ECO:0000313" key="2">
    <source>
        <dbReference type="EMBL" id="GAG58887.1"/>
    </source>
</evidence>
<sequence length="58" mass="6504">AIIVLGSALATILIIEYYAYGYADSVLFSQISIIVFSFLSIFLIKKSKTEFNDYQTIS</sequence>
<dbReference type="EMBL" id="BART01002260">
    <property type="protein sequence ID" value="GAG58887.1"/>
    <property type="molecule type" value="Genomic_DNA"/>
</dbReference>
<organism evidence="2">
    <name type="scientific">marine sediment metagenome</name>
    <dbReference type="NCBI Taxonomy" id="412755"/>
    <lineage>
        <taxon>unclassified sequences</taxon>
        <taxon>metagenomes</taxon>
        <taxon>ecological metagenomes</taxon>
    </lineage>
</organism>
<accession>X0ZLC0</accession>
<dbReference type="AlphaFoldDB" id="X0ZLC0"/>
<protein>
    <submittedName>
        <fullName evidence="2">Uncharacterized protein</fullName>
    </submittedName>
</protein>